<keyword evidence="7 12" id="KW-0297">G-protein coupled receptor</keyword>
<dbReference type="Pfam" id="PF05296">
    <property type="entry name" value="TAS2R"/>
    <property type="match status" value="1"/>
</dbReference>
<evidence type="ECO:0000256" key="3">
    <source>
        <dbReference type="ARBA" id="ARBA00022480"/>
    </source>
</evidence>
<reference evidence="15" key="1">
    <citation type="journal article" date="2014" name="Genome Biol. Evol.">
        <title>Multiple Episodic Evolution Events in V1R Receptor Genes of East-African Cichlids.</title>
        <authorList>
            <person name="Nikaido M."/>
            <person name="Ota T."/>
            <person name="Hirata T."/>
            <person name="Suzuki H."/>
            <person name="Satta Y."/>
            <person name="Aibara M."/>
            <person name="Mzighani S.I."/>
            <person name="Sturmbauer C."/>
            <person name="Hagino-Yamagishi K."/>
            <person name="Okada N."/>
        </authorList>
    </citation>
    <scope>NUCLEOTIDE SEQUENCE</scope>
    <source>
        <tissue evidence="15">Piece of fin</tissue>
    </source>
</reference>
<dbReference type="GO" id="GO:0016020">
    <property type="term" value="C:membrane"/>
    <property type="evidence" value="ECO:0007669"/>
    <property type="project" value="UniProtKB-SubCell"/>
</dbReference>
<dbReference type="InterPro" id="IPR017452">
    <property type="entry name" value="GPCR_Rhodpsn_7TM"/>
</dbReference>
<evidence type="ECO:0000256" key="10">
    <source>
        <dbReference type="ARBA" id="ARBA00023224"/>
    </source>
</evidence>
<feature type="transmembrane region" description="Helical" evidence="13">
    <location>
        <begin position="107"/>
        <end position="125"/>
    </location>
</feature>
<dbReference type="InterPro" id="IPR000276">
    <property type="entry name" value="GPCR_Rhodpsn"/>
</dbReference>
<keyword evidence="4 12" id="KW-0716">Sensory transduction</keyword>
<evidence type="ECO:0000256" key="11">
    <source>
        <dbReference type="RuleBase" id="RU004423"/>
    </source>
</evidence>
<dbReference type="GO" id="GO:0033038">
    <property type="term" value="F:bitter taste receptor activity"/>
    <property type="evidence" value="ECO:0007669"/>
    <property type="project" value="InterPro"/>
</dbReference>
<dbReference type="SUPFAM" id="SSF81321">
    <property type="entry name" value="Family A G protein-coupled receptor-like"/>
    <property type="match status" value="1"/>
</dbReference>
<keyword evidence="9 12" id="KW-0675">Receptor</keyword>
<dbReference type="GO" id="GO:0004930">
    <property type="term" value="F:G protein-coupled receptor activity"/>
    <property type="evidence" value="ECO:0007669"/>
    <property type="project" value="UniProtKB-KW"/>
</dbReference>
<dbReference type="PRINTS" id="PR00237">
    <property type="entry name" value="GPCRRHODOPSN"/>
</dbReference>
<feature type="transmembrane region" description="Helical" evidence="13">
    <location>
        <begin position="215"/>
        <end position="233"/>
    </location>
</feature>
<evidence type="ECO:0000313" key="15">
    <source>
        <dbReference type="EMBL" id="BAM35794.1"/>
    </source>
</evidence>
<dbReference type="PANTHER" id="PTHR11394">
    <property type="entry name" value="TASTE RECEPTOR TYPE 2"/>
    <property type="match status" value="1"/>
</dbReference>
<evidence type="ECO:0000256" key="5">
    <source>
        <dbReference type="ARBA" id="ARBA00022692"/>
    </source>
</evidence>
<feature type="transmembrane region" description="Helical" evidence="13">
    <location>
        <begin position="254"/>
        <end position="277"/>
    </location>
</feature>
<dbReference type="EMBL" id="AB704579">
    <property type="protein sequence ID" value="BAM35794.1"/>
    <property type="molecule type" value="Genomic_DNA"/>
</dbReference>
<proteinExistence type="inferred from homology"/>
<feature type="transmembrane region" description="Helical" evidence="13">
    <location>
        <begin position="145"/>
        <end position="167"/>
    </location>
</feature>
<evidence type="ECO:0000259" key="14">
    <source>
        <dbReference type="PROSITE" id="PS50262"/>
    </source>
</evidence>
<dbReference type="PANTHER" id="PTHR11394:SF137">
    <property type="entry name" value="C-X-C CHEMOKINE RECEPTOR TYPE 3 ISOFORM X1-RELATED"/>
    <property type="match status" value="1"/>
</dbReference>
<evidence type="ECO:0000256" key="4">
    <source>
        <dbReference type="ARBA" id="ARBA00022606"/>
    </source>
</evidence>
<evidence type="ECO:0000256" key="12">
    <source>
        <dbReference type="RuleBase" id="RU004424"/>
    </source>
</evidence>
<keyword evidence="3 12" id="KW-0919">Taste</keyword>
<keyword evidence="5 12" id="KW-0812">Transmembrane</keyword>
<organism evidence="15">
    <name type="scientific">Trematocara marginatum</name>
    <dbReference type="NCBI Taxonomy" id="1084758"/>
    <lineage>
        <taxon>Eukaryota</taxon>
        <taxon>Metazoa</taxon>
        <taxon>Chordata</taxon>
        <taxon>Craniata</taxon>
        <taxon>Vertebrata</taxon>
        <taxon>Euteleostomi</taxon>
        <taxon>Actinopterygii</taxon>
        <taxon>Neopterygii</taxon>
        <taxon>Teleostei</taxon>
        <taxon>Neoteleostei</taxon>
        <taxon>Acanthomorphata</taxon>
        <taxon>Ovalentaria</taxon>
        <taxon>Cichlomorphae</taxon>
        <taxon>Cichliformes</taxon>
        <taxon>Cichlidae</taxon>
        <taxon>African cichlids</taxon>
        <taxon>Pseudocrenilabrinae</taxon>
        <taxon>Bathybatini</taxon>
        <taxon>Trematocara</taxon>
    </lineage>
</organism>
<evidence type="ECO:0000256" key="2">
    <source>
        <dbReference type="ARBA" id="ARBA00007376"/>
    </source>
</evidence>
<evidence type="ECO:0000256" key="13">
    <source>
        <dbReference type="SAM" id="Phobius"/>
    </source>
</evidence>
<dbReference type="InterPro" id="IPR007960">
    <property type="entry name" value="TAS2R"/>
</dbReference>
<dbReference type="Gene3D" id="1.20.1070.10">
    <property type="entry name" value="Rhodopsin 7-helix transmembrane proteins"/>
    <property type="match status" value="1"/>
</dbReference>
<comment type="subcellular location">
    <subcellularLocation>
        <location evidence="1 12">Membrane</location>
        <topology evidence="1 12">Multi-pass membrane protein</topology>
    </subcellularLocation>
</comment>
<dbReference type="AlphaFoldDB" id="I7HI99"/>
<accession>I7HI99</accession>
<name>I7HI99_9CICH</name>
<keyword evidence="8 12" id="KW-0472">Membrane</keyword>
<feature type="transmembrane region" description="Helical" evidence="13">
    <location>
        <begin position="27"/>
        <end position="52"/>
    </location>
</feature>
<keyword evidence="10 12" id="KW-0807">Transducer</keyword>
<feature type="domain" description="G-protein coupled receptors family 1 profile" evidence="14">
    <location>
        <begin position="39"/>
        <end position="309"/>
    </location>
</feature>
<comment type="similarity">
    <text evidence="2 11">Belongs to the G-protein coupled receptor T2R family.</text>
</comment>
<feature type="transmembrane region" description="Helical" evidence="13">
    <location>
        <begin position="188"/>
        <end position="209"/>
    </location>
</feature>
<dbReference type="CDD" id="cd00637">
    <property type="entry name" value="7tm_classA_rhodopsin-like"/>
    <property type="match status" value="1"/>
</dbReference>
<protein>
    <recommendedName>
        <fullName evidence="12">Taste receptor type 2</fullName>
    </recommendedName>
</protein>
<sequence length="326" mass="35929">MSLSDQRKEPVLAGTGMRLFVSPAQTAFYIILVIMGILGNTIVVLVIGKSIILEYNWGRNSDIIIVNMAISNLLVSLLRNTLLIISEIGLQIYTAKGFCQLLMGMSVWLRSVNAWSTLFLSAFHLQTLKRVAPGAANVPRGVPKTLLVCLGIIWIGNLIYAIPAHIFSCNGNKNTTETLMLVSSTTRPLLGCVWNFPTTIGLAYATTSLVIHEMIPITLMAVTNLTSLYTLYTHGRKPRKDAPVLKRVPAEKRAAKVILTLIILFILSWGTSVISVNYFNYNRGTSSDYLLVIARFSNIIFIALSPVILAVGHRQLRSCIRSTLAH</sequence>
<evidence type="ECO:0000256" key="8">
    <source>
        <dbReference type="ARBA" id="ARBA00023136"/>
    </source>
</evidence>
<evidence type="ECO:0000256" key="9">
    <source>
        <dbReference type="ARBA" id="ARBA00023170"/>
    </source>
</evidence>
<evidence type="ECO:0000256" key="6">
    <source>
        <dbReference type="ARBA" id="ARBA00022989"/>
    </source>
</evidence>
<dbReference type="EMBL" id="AB704578">
    <property type="protein sequence ID" value="BAM35793.1"/>
    <property type="molecule type" value="Genomic_DNA"/>
</dbReference>
<dbReference type="PROSITE" id="PS50262">
    <property type="entry name" value="G_PROTEIN_RECEP_F1_2"/>
    <property type="match status" value="1"/>
</dbReference>
<feature type="transmembrane region" description="Helical" evidence="13">
    <location>
        <begin position="289"/>
        <end position="311"/>
    </location>
</feature>
<evidence type="ECO:0000256" key="7">
    <source>
        <dbReference type="ARBA" id="ARBA00023040"/>
    </source>
</evidence>
<feature type="transmembrane region" description="Helical" evidence="13">
    <location>
        <begin position="64"/>
        <end position="86"/>
    </location>
</feature>
<evidence type="ECO:0000256" key="1">
    <source>
        <dbReference type="ARBA" id="ARBA00004141"/>
    </source>
</evidence>
<keyword evidence="6 13" id="KW-1133">Transmembrane helix</keyword>
<gene>
    <name evidence="15" type="primary">V1R3</name>
</gene>